<evidence type="ECO:0000256" key="2">
    <source>
        <dbReference type="ARBA" id="ARBA00007802"/>
    </source>
</evidence>
<gene>
    <name evidence="7" type="ORF">EAH89_18065</name>
</gene>
<comment type="similarity">
    <text evidence="2">Belongs to the TrbL/VirB6 family.</text>
</comment>
<sequence>MYEQYSTFSDGLIVGAMDRAISAGAAASLTYLRPAMMVLVALAAVLLWTMRLNVWWVVRRVFIALVVLTVLQVANYNTYFREPFWNTIPTLVASGIQGGGVTTTAAQRFDKVEEATANVVAQAQRRLSMPWHMGEATSISIARALMSVFTGFCFVLWLVARIATALLLAAGPFLMIAAIFDWSRHLVQAWFGKLVSLAIWSLMSTILTEVVLAGTILWVQQTAASAGAGIEEAVNGLFRIVAWDFVNCCVMLGLPFYSAIGGSAGAGTTVAAGMLSAGGRLAATGVAAGAKAYAKGVASGIRSANAATAHHPPQG</sequence>
<evidence type="ECO:0008006" key="9">
    <source>
        <dbReference type="Google" id="ProtNLM"/>
    </source>
</evidence>
<dbReference type="InterPro" id="IPR007688">
    <property type="entry name" value="Conjugal_tfr_TrbL/VirB6"/>
</dbReference>
<feature type="transmembrane region" description="Helical" evidence="6">
    <location>
        <begin position="61"/>
        <end position="79"/>
    </location>
</feature>
<comment type="subcellular location">
    <subcellularLocation>
        <location evidence="1">Membrane</location>
        <topology evidence="1">Multi-pass membrane protein</topology>
    </subcellularLocation>
</comment>
<protein>
    <recommendedName>
        <fullName evidence="9">Type IV secretion system protein</fullName>
    </recommendedName>
</protein>
<comment type="caution">
    <text evidence="7">The sequence shown here is derived from an EMBL/GenBank/DDBJ whole genome shotgun (WGS) entry which is preliminary data.</text>
</comment>
<name>A0A502FSS4_9PROT</name>
<feature type="transmembrane region" description="Helical" evidence="6">
    <location>
        <begin position="194"/>
        <end position="219"/>
    </location>
</feature>
<evidence type="ECO:0000313" key="7">
    <source>
        <dbReference type="EMBL" id="TPG52471.1"/>
    </source>
</evidence>
<evidence type="ECO:0000313" key="8">
    <source>
        <dbReference type="Proteomes" id="UP000317078"/>
    </source>
</evidence>
<keyword evidence="4 6" id="KW-1133">Transmembrane helix</keyword>
<dbReference type="Pfam" id="PF04610">
    <property type="entry name" value="TrbL"/>
    <property type="match status" value="1"/>
</dbReference>
<evidence type="ECO:0000256" key="1">
    <source>
        <dbReference type="ARBA" id="ARBA00004141"/>
    </source>
</evidence>
<accession>A0A502FSS4</accession>
<proteinExistence type="inferred from homology"/>
<dbReference type="GO" id="GO:0016020">
    <property type="term" value="C:membrane"/>
    <property type="evidence" value="ECO:0007669"/>
    <property type="project" value="UniProtKB-SubCell"/>
</dbReference>
<dbReference type="OrthoDB" id="7257674at2"/>
<feature type="transmembrane region" description="Helical" evidence="6">
    <location>
        <begin position="31"/>
        <end position="49"/>
    </location>
</feature>
<dbReference type="RefSeq" id="WP_140885124.1">
    <property type="nucleotide sequence ID" value="NZ_RCZP01000020.1"/>
</dbReference>
<reference evidence="7 8" key="1">
    <citation type="journal article" date="2019" name="Environ. Microbiol.">
        <title>Species interactions and distinct microbial communities in high Arctic permafrost affected cryosols are associated with the CH4 and CO2 gas fluxes.</title>
        <authorList>
            <person name="Altshuler I."/>
            <person name="Hamel J."/>
            <person name="Turney S."/>
            <person name="Magnuson E."/>
            <person name="Levesque R."/>
            <person name="Greer C."/>
            <person name="Whyte L.G."/>
        </authorList>
    </citation>
    <scope>NUCLEOTIDE SEQUENCE [LARGE SCALE GENOMIC DNA]</scope>
    <source>
        <strain evidence="7 8">S9.3B</strain>
    </source>
</reference>
<organism evidence="7 8">
    <name type="scientific">Muricoccus nepalensis</name>
    <dbReference type="NCBI Taxonomy" id="1854500"/>
    <lineage>
        <taxon>Bacteria</taxon>
        <taxon>Pseudomonadati</taxon>
        <taxon>Pseudomonadota</taxon>
        <taxon>Alphaproteobacteria</taxon>
        <taxon>Acetobacterales</taxon>
        <taxon>Roseomonadaceae</taxon>
        <taxon>Muricoccus</taxon>
    </lineage>
</organism>
<evidence type="ECO:0000256" key="6">
    <source>
        <dbReference type="SAM" id="Phobius"/>
    </source>
</evidence>
<feature type="transmembrane region" description="Helical" evidence="6">
    <location>
        <begin position="136"/>
        <end position="158"/>
    </location>
</feature>
<evidence type="ECO:0000256" key="5">
    <source>
        <dbReference type="ARBA" id="ARBA00023136"/>
    </source>
</evidence>
<dbReference type="Proteomes" id="UP000317078">
    <property type="component" value="Unassembled WGS sequence"/>
</dbReference>
<dbReference type="EMBL" id="RCZP01000020">
    <property type="protein sequence ID" value="TPG52471.1"/>
    <property type="molecule type" value="Genomic_DNA"/>
</dbReference>
<keyword evidence="5 6" id="KW-0472">Membrane</keyword>
<keyword evidence="3 6" id="KW-0812">Transmembrane</keyword>
<keyword evidence="8" id="KW-1185">Reference proteome</keyword>
<dbReference type="GO" id="GO:0030255">
    <property type="term" value="P:protein secretion by the type IV secretion system"/>
    <property type="evidence" value="ECO:0007669"/>
    <property type="project" value="InterPro"/>
</dbReference>
<dbReference type="AlphaFoldDB" id="A0A502FSS4"/>
<evidence type="ECO:0000256" key="3">
    <source>
        <dbReference type="ARBA" id="ARBA00022692"/>
    </source>
</evidence>
<evidence type="ECO:0000256" key="4">
    <source>
        <dbReference type="ARBA" id="ARBA00022989"/>
    </source>
</evidence>
<feature type="transmembrane region" description="Helical" evidence="6">
    <location>
        <begin position="165"/>
        <end position="182"/>
    </location>
</feature>